<dbReference type="AlphaFoldDB" id="A0A6A3P955"/>
<feature type="compositionally biased region" description="Polar residues" evidence="1">
    <location>
        <begin position="112"/>
        <end position="135"/>
    </location>
</feature>
<organism evidence="2 3">
    <name type="scientific">Phytophthora rubi</name>
    <dbReference type="NCBI Taxonomy" id="129364"/>
    <lineage>
        <taxon>Eukaryota</taxon>
        <taxon>Sar</taxon>
        <taxon>Stramenopiles</taxon>
        <taxon>Oomycota</taxon>
        <taxon>Peronosporomycetes</taxon>
        <taxon>Peronosporales</taxon>
        <taxon>Peronosporaceae</taxon>
        <taxon>Phytophthora</taxon>
    </lineage>
</organism>
<sequence>MFAGPLPAAATVMVFMDGHRTGMPCTKVFRNRPTSFEKAVAVASNADHNLKSARVRRPQALRAVRNPWTSAMLKMKKPSLVAAEARRGIHRCFTYGGSDRLWPACPLRKQRQTQSSGNTASNGQSCSSRGNGNSQ</sequence>
<dbReference type="EMBL" id="QXFV01000079">
    <property type="protein sequence ID" value="KAE9050490.1"/>
    <property type="molecule type" value="Genomic_DNA"/>
</dbReference>
<feature type="region of interest" description="Disordered" evidence="1">
    <location>
        <begin position="106"/>
        <end position="135"/>
    </location>
</feature>
<reference evidence="2 3" key="1">
    <citation type="submission" date="2018-09" db="EMBL/GenBank/DDBJ databases">
        <title>Genomic investigation of the strawberry pathogen Phytophthora fragariae indicates pathogenicity is determined by transcriptional variation in three key races.</title>
        <authorList>
            <person name="Adams T.M."/>
            <person name="Armitage A.D."/>
            <person name="Sobczyk M.K."/>
            <person name="Bates H.J."/>
            <person name="Dunwell J.M."/>
            <person name="Nellist C.F."/>
            <person name="Harrison R.J."/>
        </authorList>
    </citation>
    <scope>NUCLEOTIDE SEQUENCE [LARGE SCALE GENOMIC DNA]</scope>
    <source>
        <strain evidence="2 3">SCRP249</strain>
    </source>
</reference>
<accession>A0A6A3P955</accession>
<protein>
    <submittedName>
        <fullName evidence="2">Uncharacterized protein</fullName>
    </submittedName>
</protein>
<evidence type="ECO:0000313" key="2">
    <source>
        <dbReference type="EMBL" id="KAE9050490.1"/>
    </source>
</evidence>
<dbReference type="Proteomes" id="UP000429607">
    <property type="component" value="Unassembled WGS sequence"/>
</dbReference>
<name>A0A6A3P955_9STRA</name>
<gene>
    <name evidence="2" type="ORF">PR001_g2351</name>
</gene>
<proteinExistence type="predicted"/>
<evidence type="ECO:0000313" key="3">
    <source>
        <dbReference type="Proteomes" id="UP000429607"/>
    </source>
</evidence>
<evidence type="ECO:0000256" key="1">
    <source>
        <dbReference type="SAM" id="MobiDB-lite"/>
    </source>
</evidence>
<comment type="caution">
    <text evidence="2">The sequence shown here is derived from an EMBL/GenBank/DDBJ whole genome shotgun (WGS) entry which is preliminary data.</text>
</comment>